<evidence type="ECO:0000313" key="2">
    <source>
        <dbReference type="EMBL" id="KAF4618003.1"/>
    </source>
</evidence>
<dbReference type="Proteomes" id="UP000566819">
    <property type="component" value="Unassembled WGS sequence"/>
</dbReference>
<comment type="caution">
    <text evidence="2">The sequence shown here is derived from an EMBL/GenBank/DDBJ whole genome shotgun (WGS) entry which is preliminary data.</text>
</comment>
<dbReference type="EMBL" id="JAAMPI010002152">
    <property type="protein sequence ID" value="KAF4618003.1"/>
    <property type="molecule type" value="Genomic_DNA"/>
</dbReference>
<sequence length="110" mass="11633">MHDAPDGGVNVRLVFMANSAAQASAFAADLPFAGAMYSFFRALGQTLGVAISGAIFQNVFKKKILATKYSTFADEWSRNASSFVQVVKGGTSSAYCEGGYQGQGETWSEA</sequence>
<evidence type="ECO:0000256" key="1">
    <source>
        <dbReference type="SAM" id="Phobius"/>
    </source>
</evidence>
<name>A0A8H4QW93_9HELO</name>
<keyword evidence="3" id="KW-1185">Reference proteome</keyword>
<dbReference type="AlphaFoldDB" id="A0A8H4QW93"/>
<reference evidence="2 3" key="1">
    <citation type="submission" date="2020-03" db="EMBL/GenBank/DDBJ databases">
        <title>Draft Genome Sequence of Cudoniella acicularis.</title>
        <authorList>
            <person name="Buettner E."/>
            <person name="Kellner H."/>
        </authorList>
    </citation>
    <scope>NUCLEOTIDE SEQUENCE [LARGE SCALE GENOMIC DNA]</scope>
    <source>
        <strain evidence="2 3">DSM 108380</strain>
    </source>
</reference>
<accession>A0A8H4QW93</accession>
<feature type="transmembrane region" description="Helical" evidence="1">
    <location>
        <begin position="39"/>
        <end position="60"/>
    </location>
</feature>
<dbReference type="OrthoDB" id="2351791at2759"/>
<keyword evidence="1" id="KW-1133">Transmembrane helix</keyword>
<keyword evidence="1" id="KW-0472">Membrane</keyword>
<organism evidence="2 3">
    <name type="scientific">Cudoniella acicularis</name>
    <dbReference type="NCBI Taxonomy" id="354080"/>
    <lineage>
        <taxon>Eukaryota</taxon>
        <taxon>Fungi</taxon>
        <taxon>Dikarya</taxon>
        <taxon>Ascomycota</taxon>
        <taxon>Pezizomycotina</taxon>
        <taxon>Leotiomycetes</taxon>
        <taxon>Helotiales</taxon>
        <taxon>Tricladiaceae</taxon>
        <taxon>Cudoniella</taxon>
    </lineage>
</organism>
<proteinExistence type="predicted"/>
<evidence type="ECO:0000313" key="3">
    <source>
        <dbReference type="Proteomes" id="UP000566819"/>
    </source>
</evidence>
<keyword evidence="1" id="KW-0812">Transmembrane</keyword>
<protein>
    <submittedName>
        <fullName evidence="2">Uncharacterized protein</fullName>
    </submittedName>
</protein>
<gene>
    <name evidence="2" type="ORF">G7Y89_g15003</name>
</gene>